<evidence type="ECO:0000256" key="2">
    <source>
        <dbReference type="ARBA" id="ARBA00022448"/>
    </source>
</evidence>
<keyword evidence="4 7" id="KW-0812">Transmembrane</keyword>
<dbReference type="RefSeq" id="WP_185133067.1">
    <property type="nucleotide sequence ID" value="NZ_JACJVO010000048.1"/>
</dbReference>
<comment type="caution">
    <text evidence="9">The sequence shown here is derived from an EMBL/GenBank/DDBJ whole genome shotgun (WGS) entry which is preliminary data.</text>
</comment>
<name>A0A7X0W0T6_9BACL</name>
<evidence type="ECO:0000259" key="8">
    <source>
        <dbReference type="PROSITE" id="PS50928"/>
    </source>
</evidence>
<dbReference type="InterPro" id="IPR000515">
    <property type="entry name" value="MetI-like"/>
</dbReference>
<evidence type="ECO:0000313" key="9">
    <source>
        <dbReference type="EMBL" id="MBB6735413.1"/>
    </source>
</evidence>
<dbReference type="Proteomes" id="UP000564644">
    <property type="component" value="Unassembled WGS sequence"/>
</dbReference>
<proteinExistence type="inferred from homology"/>
<comment type="subcellular location">
    <subcellularLocation>
        <location evidence="1 7">Cell membrane</location>
        <topology evidence="1 7">Multi-pass membrane protein</topology>
    </subcellularLocation>
</comment>
<dbReference type="PROSITE" id="PS50928">
    <property type="entry name" value="ABC_TM1"/>
    <property type="match status" value="1"/>
</dbReference>
<dbReference type="PANTHER" id="PTHR43744">
    <property type="entry name" value="ABC TRANSPORTER PERMEASE PROTEIN MG189-RELATED-RELATED"/>
    <property type="match status" value="1"/>
</dbReference>
<feature type="transmembrane region" description="Helical" evidence="7">
    <location>
        <begin position="108"/>
        <end position="132"/>
    </location>
</feature>
<dbReference type="Pfam" id="PF00528">
    <property type="entry name" value="BPD_transp_1"/>
    <property type="match status" value="1"/>
</dbReference>
<feature type="transmembrane region" description="Helical" evidence="7">
    <location>
        <begin position="72"/>
        <end position="96"/>
    </location>
</feature>
<feature type="transmembrane region" description="Helical" evidence="7">
    <location>
        <begin position="244"/>
        <end position="265"/>
    </location>
</feature>
<organism evidence="9 10">
    <name type="scientific">Cohnella zeiphila</name>
    <dbReference type="NCBI Taxonomy" id="2761120"/>
    <lineage>
        <taxon>Bacteria</taxon>
        <taxon>Bacillati</taxon>
        <taxon>Bacillota</taxon>
        <taxon>Bacilli</taxon>
        <taxon>Bacillales</taxon>
        <taxon>Paenibacillaceae</taxon>
        <taxon>Cohnella</taxon>
    </lineage>
</organism>
<feature type="transmembrane region" description="Helical" evidence="7">
    <location>
        <begin position="144"/>
        <end position="162"/>
    </location>
</feature>
<evidence type="ECO:0000256" key="1">
    <source>
        <dbReference type="ARBA" id="ARBA00004651"/>
    </source>
</evidence>
<evidence type="ECO:0000256" key="5">
    <source>
        <dbReference type="ARBA" id="ARBA00022989"/>
    </source>
</evidence>
<gene>
    <name evidence="9" type="ORF">H7C18_31340</name>
</gene>
<evidence type="ECO:0000256" key="4">
    <source>
        <dbReference type="ARBA" id="ARBA00022692"/>
    </source>
</evidence>
<dbReference type="CDD" id="cd06261">
    <property type="entry name" value="TM_PBP2"/>
    <property type="match status" value="1"/>
</dbReference>
<dbReference type="InterPro" id="IPR035906">
    <property type="entry name" value="MetI-like_sf"/>
</dbReference>
<comment type="similarity">
    <text evidence="7">Belongs to the binding-protein-dependent transport system permease family.</text>
</comment>
<dbReference type="EMBL" id="JACJVO010000048">
    <property type="protein sequence ID" value="MBB6735413.1"/>
    <property type="molecule type" value="Genomic_DNA"/>
</dbReference>
<reference evidence="9 10" key="1">
    <citation type="submission" date="2020-08" db="EMBL/GenBank/DDBJ databases">
        <title>Cohnella phylogeny.</title>
        <authorList>
            <person name="Dunlap C."/>
        </authorList>
    </citation>
    <scope>NUCLEOTIDE SEQUENCE [LARGE SCALE GENOMIC DNA]</scope>
    <source>
        <strain evidence="9 10">CBP 2801</strain>
    </source>
</reference>
<keyword evidence="10" id="KW-1185">Reference proteome</keyword>
<feature type="transmembrane region" description="Helical" evidence="7">
    <location>
        <begin position="189"/>
        <end position="208"/>
    </location>
</feature>
<dbReference type="GO" id="GO:0005886">
    <property type="term" value="C:plasma membrane"/>
    <property type="evidence" value="ECO:0007669"/>
    <property type="project" value="UniProtKB-SubCell"/>
</dbReference>
<dbReference type="SUPFAM" id="SSF161098">
    <property type="entry name" value="MetI-like"/>
    <property type="match status" value="1"/>
</dbReference>
<keyword evidence="6 7" id="KW-0472">Membrane</keyword>
<evidence type="ECO:0000256" key="6">
    <source>
        <dbReference type="ARBA" id="ARBA00023136"/>
    </source>
</evidence>
<dbReference type="PANTHER" id="PTHR43744:SF8">
    <property type="entry name" value="SN-GLYCEROL-3-PHOSPHATE TRANSPORT SYSTEM PERMEASE PROTEIN UGPE"/>
    <property type="match status" value="1"/>
</dbReference>
<dbReference type="AlphaFoldDB" id="A0A7X0W0T6"/>
<evidence type="ECO:0000256" key="3">
    <source>
        <dbReference type="ARBA" id="ARBA00022475"/>
    </source>
</evidence>
<keyword evidence="3" id="KW-1003">Cell membrane</keyword>
<feature type="transmembrane region" description="Helical" evidence="7">
    <location>
        <begin position="12"/>
        <end position="34"/>
    </location>
</feature>
<dbReference type="GO" id="GO:0055085">
    <property type="term" value="P:transmembrane transport"/>
    <property type="evidence" value="ECO:0007669"/>
    <property type="project" value="InterPro"/>
</dbReference>
<protein>
    <submittedName>
        <fullName evidence="9">Carbohydrate ABC transporter permease</fullName>
    </submittedName>
</protein>
<sequence length="279" mass="30900">MRRLVARRGTNALLHLALLTFGALWVYPFVWMLFSSLKTNTEYIASGIRLLPESAQWSNFSRAWRVGHFSAYFANSAIVTAATVVIVVVLSALAGYALGRVRFPGARVLLAAFTATMFIPKGYTILPVYQLIKHLGLLNTMPGVILAESSGAHVLFILLYTAHFRSLPQELEESAEIDGSGFFRTFRQIMLPLSLPIVSTTVIMQFIWTWNSFFVPLIFTLNKPELRTLAVGMFSFTGENTVDWSGMAAGASISLIPVMVVFILFQRYFINGIAGSVKG</sequence>
<feature type="domain" description="ABC transmembrane type-1" evidence="8">
    <location>
        <begin position="73"/>
        <end position="265"/>
    </location>
</feature>
<accession>A0A7X0W0T6</accession>
<dbReference type="Gene3D" id="1.10.3720.10">
    <property type="entry name" value="MetI-like"/>
    <property type="match status" value="1"/>
</dbReference>
<evidence type="ECO:0000256" key="7">
    <source>
        <dbReference type="RuleBase" id="RU363032"/>
    </source>
</evidence>
<evidence type="ECO:0000313" key="10">
    <source>
        <dbReference type="Proteomes" id="UP000564644"/>
    </source>
</evidence>
<keyword evidence="5 7" id="KW-1133">Transmembrane helix</keyword>
<keyword evidence="2 7" id="KW-0813">Transport</keyword>